<dbReference type="Gene3D" id="2.40.50.140">
    <property type="entry name" value="Nucleic acid-binding proteins"/>
    <property type="match status" value="1"/>
</dbReference>
<dbReference type="GO" id="GO:0006310">
    <property type="term" value="P:DNA recombination"/>
    <property type="evidence" value="ECO:0007669"/>
    <property type="project" value="UniProtKB-KW"/>
</dbReference>
<name>A0A1M6D2D7_9FLAO</name>
<keyword evidence="1" id="KW-0227">DNA damage</keyword>
<evidence type="ECO:0000256" key="2">
    <source>
        <dbReference type="ARBA" id="ARBA00023172"/>
    </source>
</evidence>
<proteinExistence type="predicted"/>
<gene>
    <name evidence="5" type="ORF">SAMN05443429_10395</name>
</gene>
<keyword evidence="3" id="KW-0234">DNA repair</keyword>
<dbReference type="AlphaFoldDB" id="A0A1M6D2D7"/>
<dbReference type="OrthoDB" id="9789152at2"/>
<dbReference type="InterPro" id="IPR012340">
    <property type="entry name" value="NA-bd_OB-fold"/>
</dbReference>
<dbReference type="Pfam" id="PF02565">
    <property type="entry name" value="RecO_C"/>
    <property type="match status" value="1"/>
</dbReference>
<dbReference type="PANTHER" id="PTHR33991:SF1">
    <property type="entry name" value="DNA REPAIR PROTEIN RECO"/>
    <property type="match status" value="1"/>
</dbReference>
<evidence type="ECO:0000259" key="4">
    <source>
        <dbReference type="Pfam" id="PF11967"/>
    </source>
</evidence>
<evidence type="ECO:0000313" key="5">
    <source>
        <dbReference type="EMBL" id="SHI67427.1"/>
    </source>
</evidence>
<dbReference type="EMBL" id="FQYI01000003">
    <property type="protein sequence ID" value="SHI67427.1"/>
    <property type="molecule type" value="Genomic_DNA"/>
</dbReference>
<organism evidence="5 6">
    <name type="scientific">Cruoricaptor ignavus</name>
    <dbReference type="NCBI Taxonomy" id="1118202"/>
    <lineage>
        <taxon>Bacteria</taxon>
        <taxon>Pseudomonadati</taxon>
        <taxon>Bacteroidota</taxon>
        <taxon>Flavobacteriia</taxon>
        <taxon>Flavobacteriales</taxon>
        <taxon>Weeksellaceae</taxon>
        <taxon>Cruoricaptor</taxon>
    </lineage>
</organism>
<accession>A0A1M6D2D7</accession>
<evidence type="ECO:0000256" key="3">
    <source>
        <dbReference type="ARBA" id="ARBA00023204"/>
    </source>
</evidence>
<reference evidence="5 6" key="1">
    <citation type="submission" date="2016-11" db="EMBL/GenBank/DDBJ databases">
        <authorList>
            <person name="Jaros S."/>
            <person name="Januszkiewicz K."/>
            <person name="Wedrychowicz H."/>
        </authorList>
    </citation>
    <scope>NUCLEOTIDE SEQUENCE [LARGE SCALE GENOMIC DNA]</scope>
    <source>
        <strain evidence="5 6">DSM 25479</strain>
    </source>
</reference>
<dbReference type="InterPro" id="IPR003717">
    <property type="entry name" value="RecO"/>
</dbReference>
<dbReference type="Proteomes" id="UP000184335">
    <property type="component" value="Unassembled WGS sequence"/>
</dbReference>
<dbReference type="InterPro" id="IPR022572">
    <property type="entry name" value="DNA_rep/recomb_RecO_N"/>
</dbReference>
<sequence>MHSDEGYLLSFVKVGDYDAVVHIFSQNSGYQSFFSKSVFKSRRGKKALLKPLQKVEFSYSTRHSSLAYLSRFEAKDSREFSVKANLILFFAADLLNDLLRDEQRNIAVYTAVEEFLRQLEGRNYSAHYLFIFKLIEIFGILPLSGSGDFLDPERGIFSAEQSSTLFSAEVSEIWKRVLDAGIHYAEKIPIQKKEALLESLLVFLSYHQGIRIPKSLEVIKQMTE</sequence>
<dbReference type="SUPFAM" id="SSF50249">
    <property type="entry name" value="Nucleic acid-binding proteins"/>
    <property type="match status" value="1"/>
</dbReference>
<dbReference type="Pfam" id="PF11967">
    <property type="entry name" value="RecO_N"/>
    <property type="match status" value="1"/>
</dbReference>
<protein>
    <submittedName>
        <fullName evidence="5">DNA replication and repair protein RecO</fullName>
    </submittedName>
</protein>
<dbReference type="PANTHER" id="PTHR33991">
    <property type="entry name" value="DNA REPAIR PROTEIN RECO"/>
    <property type="match status" value="1"/>
</dbReference>
<dbReference type="STRING" id="1118202.SAMN05443429_10395"/>
<keyword evidence="2" id="KW-0233">DNA recombination</keyword>
<evidence type="ECO:0000256" key="1">
    <source>
        <dbReference type="ARBA" id="ARBA00022763"/>
    </source>
</evidence>
<dbReference type="GO" id="GO:0043590">
    <property type="term" value="C:bacterial nucleoid"/>
    <property type="evidence" value="ECO:0007669"/>
    <property type="project" value="TreeGrafter"/>
</dbReference>
<dbReference type="RefSeq" id="WP_073178795.1">
    <property type="nucleotide sequence ID" value="NZ_FQYI01000003.1"/>
</dbReference>
<evidence type="ECO:0000313" key="6">
    <source>
        <dbReference type="Proteomes" id="UP000184335"/>
    </source>
</evidence>
<dbReference type="GO" id="GO:0006302">
    <property type="term" value="P:double-strand break repair"/>
    <property type="evidence" value="ECO:0007669"/>
    <property type="project" value="TreeGrafter"/>
</dbReference>
<feature type="domain" description="DNA replication/recombination mediator RecO N-terminal" evidence="4">
    <location>
        <begin position="2"/>
        <end position="77"/>
    </location>
</feature>
<keyword evidence="6" id="KW-1185">Reference proteome</keyword>